<reference evidence="1" key="2">
    <citation type="journal article" date="2015" name="Fish Shellfish Immunol.">
        <title>Early steps in the European eel (Anguilla anguilla)-Vibrio vulnificus interaction in the gills: Role of the RtxA13 toxin.</title>
        <authorList>
            <person name="Callol A."/>
            <person name="Pajuelo D."/>
            <person name="Ebbesson L."/>
            <person name="Teles M."/>
            <person name="MacKenzie S."/>
            <person name="Amaro C."/>
        </authorList>
    </citation>
    <scope>NUCLEOTIDE SEQUENCE</scope>
</reference>
<sequence>MYDFQNMSQLSIHYLYLLILVRVTRGSWRRSQRALGERQLL</sequence>
<protein>
    <submittedName>
        <fullName evidence="1">Uncharacterized protein</fullName>
    </submittedName>
</protein>
<reference evidence="1" key="1">
    <citation type="submission" date="2014-11" db="EMBL/GenBank/DDBJ databases">
        <authorList>
            <person name="Amaro Gonzalez C."/>
        </authorList>
    </citation>
    <scope>NUCLEOTIDE SEQUENCE</scope>
</reference>
<dbReference type="EMBL" id="GBXM01087632">
    <property type="protein sequence ID" value="JAH20945.1"/>
    <property type="molecule type" value="Transcribed_RNA"/>
</dbReference>
<organism evidence="1">
    <name type="scientific">Anguilla anguilla</name>
    <name type="common">European freshwater eel</name>
    <name type="synonym">Muraena anguilla</name>
    <dbReference type="NCBI Taxonomy" id="7936"/>
    <lineage>
        <taxon>Eukaryota</taxon>
        <taxon>Metazoa</taxon>
        <taxon>Chordata</taxon>
        <taxon>Craniata</taxon>
        <taxon>Vertebrata</taxon>
        <taxon>Euteleostomi</taxon>
        <taxon>Actinopterygii</taxon>
        <taxon>Neopterygii</taxon>
        <taxon>Teleostei</taxon>
        <taxon>Anguilliformes</taxon>
        <taxon>Anguillidae</taxon>
        <taxon>Anguilla</taxon>
    </lineage>
</organism>
<dbReference type="AlphaFoldDB" id="A0A0E9QXJ3"/>
<name>A0A0E9QXJ3_ANGAN</name>
<evidence type="ECO:0000313" key="1">
    <source>
        <dbReference type="EMBL" id="JAH20945.1"/>
    </source>
</evidence>
<accession>A0A0E9QXJ3</accession>
<proteinExistence type="predicted"/>